<feature type="region of interest" description="Disordered" evidence="1">
    <location>
        <begin position="315"/>
        <end position="337"/>
    </location>
</feature>
<dbReference type="Proteomes" id="UP000494165">
    <property type="component" value="Unassembled WGS sequence"/>
</dbReference>
<feature type="region of interest" description="Disordered" evidence="1">
    <location>
        <begin position="8"/>
        <end position="28"/>
    </location>
</feature>
<feature type="region of interest" description="Disordered" evidence="1">
    <location>
        <begin position="238"/>
        <end position="285"/>
    </location>
</feature>
<feature type="compositionally biased region" description="Low complexity" evidence="1">
    <location>
        <begin position="271"/>
        <end position="282"/>
    </location>
</feature>
<feature type="compositionally biased region" description="Pro residues" evidence="1">
    <location>
        <begin position="325"/>
        <end position="335"/>
    </location>
</feature>
<dbReference type="AlphaFoldDB" id="A0A8S1DWB8"/>
<reference evidence="2 3" key="1">
    <citation type="submission" date="2020-04" db="EMBL/GenBank/DDBJ databases">
        <authorList>
            <person name="Alioto T."/>
            <person name="Alioto T."/>
            <person name="Gomez Garrido J."/>
        </authorList>
    </citation>
    <scope>NUCLEOTIDE SEQUENCE [LARGE SCALE GENOMIC DNA]</scope>
</reference>
<feature type="compositionally biased region" description="Low complexity" evidence="1">
    <location>
        <begin position="112"/>
        <end position="128"/>
    </location>
</feature>
<organism evidence="2 3">
    <name type="scientific">Cloeon dipterum</name>
    <dbReference type="NCBI Taxonomy" id="197152"/>
    <lineage>
        <taxon>Eukaryota</taxon>
        <taxon>Metazoa</taxon>
        <taxon>Ecdysozoa</taxon>
        <taxon>Arthropoda</taxon>
        <taxon>Hexapoda</taxon>
        <taxon>Insecta</taxon>
        <taxon>Pterygota</taxon>
        <taxon>Palaeoptera</taxon>
        <taxon>Ephemeroptera</taxon>
        <taxon>Pisciforma</taxon>
        <taxon>Baetidae</taxon>
        <taxon>Cloeon</taxon>
    </lineage>
</organism>
<gene>
    <name evidence="2" type="ORF">CLODIP_2_CD12883</name>
</gene>
<feature type="region of interest" description="Disordered" evidence="1">
    <location>
        <begin position="87"/>
        <end position="138"/>
    </location>
</feature>
<proteinExistence type="predicted"/>
<evidence type="ECO:0000256" key="1">
    <source>
        <dbReference type="SAM" id="MobiDB-lite"/>
    </source>
</evidence>
<protein>
    <submittedName>
        <fullName evidence="2">Uncharacterized protein</fullName>
    </submittedName>
</protein>
<keyword evidence="3" id="KW-1185">Reference proteome</keyword>
<name>A0A8S1DWB8_9INSE</name>
<evidence type="ECO:0000313" key="3">
    <source>
        <dbReference type="Proteomes" id="UP000494165"/>
    </source>
</evidence>
<accession>A0A8S1DWB8</accession>
<dbReference type="OrthoDB" id="10033548at2759"/>
<dbReference type="EMBL" id="CADEPI010000385">
    <property type="protein sequence ID" value="CAB3385005.1"/>
    <property type="molecule type" value="Genomic_DNA"/>
</dbReference>
<evidence type="ECO:0000313" key="2">
    <source>
        <dbReference type="EMBL" id="CAB3385005.1"/>
    </source>
</evidence>
<sequence>MQCKAIWRARRQRDRPLRGARSHPGREKRRLRMLGGRQWGGMVPGRAPPGAATSCAGYDRARKNKSLDWDGPPVHARYSAKSIVRCEERNRRDGESNSGHSLMGDFKLSAASTNGTGTTTSTSSCSSSSGGGGGSNNCHTTPSAGDQFYTSYLAGINVGGGSGGGMPADGLLIEKPSVSAGSKMSPNPPMADVQLESKAAKEAAGLLADVDEAATTNGDCKSDPSAGVSQSAATAFHVEGPSGQQQTPWSDDLLLNMPNGLPPAAYFGGLQQQQPQQQQQQPRRPITAAFPMSARHMAQPNMFLAAAAAQTKPNSVWSAASPPQGATPPHQPPPQSAWNTAGQMGVSPWNPRGRSVPNLNPMAAGSMANRKPSPTFNHQHQHQHQNMVISPSKYRRSTSYPGKNTLYPPNFDIAALDDNRDTFAFQASTSFALHTVQTENLLTVRFIASSVSNISQFNVISFAVSRFQTNICKSVAAA</sequence>
<comment type="caution">
    <text evidence="2">The sequence shown here is derived from an EMBL/GenBank/DDBJ whole genome shotgun (WGS) entry which is preliminary data.</text>
</comment>